<protein>
    <submittedName>
        <fullName evidence="1">Uncharacterized protein</fullName>
    </submittedName>
</protein>
<comment type="caution">
    <text evidence="1">The sequence shown here is derived from an EMBL/GenBank/DDBJ whole genome shotgun (WGS) entry which is preliminary data.</text>
</comment>
<proteinExistence type="predicted"/>
<accession>A0A6A0AHX0</accession>
<evidence type="ECO:0000313" key="2">
    <source>
        <dbReference type="Proteomes" id="UP000485058"/>
    </source>
</evidence>
<keyword evidence="2" id="KW-1185">Reference proteome</keyword>
<reference evidence="1 2" key="1">
    <citation type="submission" date="2020-02" db="EMBL/GenBank/DDBJ databases">
        <title>Draft genome sequence of Haematococcus lacustris strain NIES-144.</title>
        <authorList>
            <person name="Morimoto D."/>
            <person name="Nakagawa S."/>
            <person name="Yoshida T."/>
            <person name="Sawayama S."/>
        </authorList>
    </citation>
    <scope>NUCLEOTIDE SEQUENCE [LARGE SCALE GENOMIC DNA]</scope>
    <source>
        <strain evidence="1 2">NIES-144</strain>
    </source>
</reference>
<dbReference type="Proteomes" id="UP000485058">
    <property type="component" value="Unassembled WGS sequence"/>
</dbReference>
<organism evidence="1 2">
    <name type="scientific">Haematococcus lacustris</name>
    <name type="common">Green alga</name>
    <name type="synonym">Haematococcus pluvialis</name>
    <dbReference type="NCBI Taxonomy" id="44745"/>
    <lineage>
        <taxon>Eukaryota</taxon>
        <taxon>Viridiplantae</taxon>
        <taxon>Chlorophyta</taxon>
        <taxon>core chlorophytes</taxon>
        <taxon>Chlorophyceae</taxon>
        <taxon>CS clade</taxon>
        <taxon>Chlamydomonadales</taxon>
        <taxon>Haematococcaceae</taxon>
        <taxon>Haematococcus</taxon>
    </lineage>
</organism>
<dbReference type="Gene3D" id="3.40.50.11350">
    <property type="match status" value="1"/>
</dbReference>
<evidence type="ECO:0000313" key="1">
    <source>
        <dbReference type="EMBL" id="GFH31843.1"/>
    </source>
</evidence>
<dbReference type="EMBL" id="BLLF01005994">
    <property type="protein sequence ID" value="GFH31843.1"/>
    <property type="molecule type" value="Genomic_DNA"/>
</dbReference>
<sequence>PNQPPWLIGSLPPASTVKEVLVTDNIEVRKLVAEKRFMPELSTVPGTPVHWERYEARSLAPLLEVMADLTILARATCLVHSHSGFSRIAYLWSGTPCNHELQDCKQ</sequence>
<name>A0A6A0AHX0_HAELA</name>
<gene>
    <name evidence="1" type="ORF">HaLaN_30961</name>
</gene>
<feature type="non-terminal residue" evidence="1">
    <location>
        <position position="1"/>
    </location>
</feature>
<dbReference type="AlphaFoldDB" id="A0A6A0AHX0"/>